<comment type="similarity">
    <text evidence="1">Belongs to the glycosyltransferase 2 family.</text>
</comment>
<dbReference type="EMBL" id="BPQV01000009">
    <property type="protein sequence ID" value="GJE28368.1"/>
    <property type="molecule type" value="Genomic_DNA"/>
</dbReference>
<dbReference type="PANTHER" id="PTHR43179">
    <property type="entry name" value="RHAMNOSYLTRANSFERASE WBBL"/>
    <property type="match status" value="1"/>
</dbReference>
<evidence type="ECO:0000259" key="5">
    <source>
        <dbReference type="Pfam" id="PF13439"/>
    </source>
</evidence>
<organism evidence="6 7">
    <name type="scientific">Methylobacterium organophilum</name>
    <dbReference type="NCBI Taxonomy" id="410"/>
    <lineage>
        <taxon>Bacteria</taxon>
        <taxon>Pseudomonadati</taxon>
        <taxon>Pseudomonadota</taxon>
        <taxon>Alphaproteobacteria</taxon>
        <taxon>Hyphomicrobiales</taxon>
        <taxon>Methylobacteriaceae</taxon>
        <taxon>Methylobacterium</taxon>
    </lineage>
</organism>
<dbReference type="Gene3D" id="3.40.50.2000">
    <property type="entry name" value="Glycogen Phosphorylase B"/>
    <property type="match status" value="2"/>
</dbReference>
<dbReference type="InterPro" id="IPR028098">
    <property type="entry name" value="Glyco_trans_4-like_N"/>
</dbReference>
<comment type="caution">
    <text evidence="6">The sequence shown here is derived from an EMBL/GenBank/DDBJ whole genome shotgun (WGS) entry which is preliminary data.</text>
</comment>
<evidence type="ECO:0000256" key="1">
    <source>
        <dbReference type="ARBA" id="ARBA00006739"/>
    </source>
</evidence>
<sequence length="992" mass="110389">MVVFRLSRRLRRRSREANAIQPFFDARFYCAEYPDVGRDTIDPLIHYLDHGWREGRNPSAVFSTLYYRDRYLRGLAEAVNPLLHYARLSPEERLRSPTLPGPEFIEIQAGLIAPYFDAPGYAVAAALDDDEDPIAHYLTRGWKQGLDPSEGFSGETYLHLHGHVRRLGVSPFYHYVSTYPLLHDGAELPGANADLGTDRLPRDLATASDVQVYETVRGEFDAEFYLSRQGDVRASGIDPVRHFLEFGVRENRDPNKHFSMHYYRGRYGDEIAAGVNPFFHYLAVGRARGYSPNPHGRGNWPPQVAPEPTAWQAVTPAADLEVAEVVLIMPVYKGYDDTLRAIHSVLASRPRTRFALLVINDAGPDARLTAALDDLAAQGLFAYRTNEANLGFVATCNRGLDIAAGKDVVLLNADIVVFGDWLDRLLWHAQQDAWVATVTPFSNNATICSYPVFNADNQNRLEIEPHEIDAYAALCNARSHSPVPTGVGFCFYMRRAVIDAVGSLDAETFGKGYGEENDFCLRASKAGFQNLLAHDVYVFHSGSVSFGSLIATKGEEIFNTVLRKHPDYRLRVENHIKVDPAQFARHRLDVFRFARRAGEGIALFVTHDWSGGIETHTEAMARRLRAEGMEVVYLRTAGPDTVKLGLPEDTGIDFAAGSLDPISLTKEAGLLAEFLDWLKPSLVHVHSLAELSWSSARDLMALIRRLPAYDCTLHDYSAACHRNHLVRPEGVYCRMPEPEVCRDCIRLDAKADGVPDPAERRAVFAEFLAGARRVYAPSDDIAGRLGPALGLPNLVIRPHEEDWPATELPRYVRGDRPLRIALLGAFGTHKGADVLYNLALDAQFRALPVSFTIVGYSNVKKTLHGVGVRETGRYASDAEAFAALKKLDPDLVFLPSIWPETYCYTLSMALAAGVPPVVFDLGAQAERLRALGEGHILDSRLIEDPQGLNDALLALPVDALWARRKPYRSAHYPRILEDYYGLPALVRETVPA</sequence>
<keyword evidence="7" id="KW-1185">Reference proteome</keyword>
<feature type="domain" description="Glycosyltransferase subfamily 4-like N-terminal" evidence="5">
    <location>
        <begin position="611"/>
        <end position="793"/>
    </location>
</feature>
<evidence type="ECO:0000256" key="2">
    <source>
        <dbReference type="ARBA" id="ARBA00022676"/>
    </source>
</evidence>
<accession>A0ABQ4T9U9</accession>
<name>A0ABQ4T9U9_METOR</name>
<dbReference type="Gene3D" id="3.90.550.10">
    <property type="entry name" value="Spore Coat Polysaccharide Biosynthesis Protein SpsA, Chain A"/>
    <property type="match status" value="1"/>
</dbReference>
<evidence type="ECO:0000259" key="4">
    <source>
        <dbReference type="Pfam" id="PF00535"/>
    </source>
</evidence>
<evidence type="ECO:0000313" key="6">
    <source>
        <dbReference type="EMBL" id="GJE28368.1"/>
    </source>
</evidence>
<reference evidence="6" key="2">
    <citation type="submission" date="2021-08" db="EMBL/GenBank/DDBJ databases">
        <authorList>
            <person name="Tani A."/>
            <person name="Ola A."/>
            <person name="Ogura Y."/>
            <person name="Katsura K."/>
            <person name="Hayashi T."/>
        </authorList>
    </citation>
    <scope>NUCLEOTIDE SEQUENCE</scope>
    <source>
        <strain evidence="6">NBRC 15689</strain>
    </source>
</reference>
<gene>
    <name evidence="6" type="ORF">LKMONMHP_3239</name>
</gene>
<evidence type="ECO:0008006" key="8">
    <source>
        <dbReference type="Google" id="ProtNLM"/>
    </source>
</evidence>
<keyword evidence="2" id="KW-0328">Glycosyltransferase</keyword>
<dbReference type="SUPFAM" id="SSF53448">
    <property type="entry name" value="Nucleotide-diphospho-sugar transferases"/>
    <property type="match status" value="1"/>
</dbReference>
<keyword evidence="3" id="KW-0808">Transferase</keyword>
<dbReference type="SUPFAM" id="SSF53756">
    <property type="entry name" value="UDP-Glycosyltransferase/glycogen phosphorylase"/>
    <property type="match status" value="1"/>
</dbReference>
<protein>
    <recommendedName>
        <fullName evidence="8">Glycosyltransferase</fullName>
    </recommendedName>
</protein>
<evidence type="ECO:0000313" key="7">
    <source>
        <dbReference type="Proteomes" id="UP001055156"/>
    </source>
</evidence>
<dbReference type="Proteomes" id="UP001055156">
    <property type="component" value="Unassembled WGS sequence"/>
</dbReference>
<feature type="domain" description="Glycosyltransferase 2-like" evidence="4">
    <location>
        <begin position="327"/>
        <end position="500"/>
    </location>
</feature>
<proteinExistence type="inferred from homology"/>
<dbReference type="PANTHER" id="PTHR43179:SF12">
    <property type="entry name" value="GALACTOFURANOSYLTRANSFERASE GLFT2"/>
    <property type="match status" value="1"/>
</dbReference>
<dbReference type="Pfam" id="PF00535">
    <property type="entry name" value="Glycos_transf_2"/>
    <property type="match status" value="1"/>
</dbReference>
<evidence type="ECO:0000256" key="3">
    <source>
        <dbReference type="ARBA" id="ARBA00022679"/>
    </source>
</evidence>
<dbReference type="InterPro" id="IPR001173">
    <property type="entry name" value="Glyco_trans_2-like"/>
</dbReference>
<dbReference type="InterPro" id="IPR029044">
    <property type="entry name" value="Nucleotide-diphossugar_trans"/>
</dbReference>
<dbReference type="Pfam" id="PF13439">
    <property type="entry name" value="Glyco_transf_4"/>
    <property type="match status" value="1"/>
</dbReference>
<reference evidence="6" key="1">
    <citation type="journal article" date="2021" name="Front. Microbiol.">
        <title>Comprehensive Comparative Genomics and Phenotyping of Methylobacterium Species.</title>
        <authorList>
            <person name="Alessa O."/>
            <person name="Ogura Y."/>
            <person name="Fujitani Y."/>
            <person name="Takami H."/>
            <person name="Hayashi T."/>
            <person name="Sahin N."/>
            <person name="Tani A."/>
        </authorList>
    </citation>
    <scope>NUCLEOTIDE SEQUENCE</scope>
    <source>
        <strain evidence="6">NBRC 15689</strain>
    </source>
</reference>